<protein>
    <submittedName>
        <fullName evidence="2">Fis family transcriptional regulator</fullName>
    </submittedName>
</protein>
<proteinExistence type="predicted"/>
<dbReference type="EMBL" id="CP032098">
    <property type="protein sequence ID" value="AXX93445.1"/>
    <property type="molecule type" value="Genomic_DNA"/>
</dbReference>
<evidence type="ECO:0000313" key="4">
    <source>
        <dbReference type="Proteomes" id="UP000262712"/>
    </source>
</evidence>
<dbReference type="InterPro" id="IPR009057">
    <property type="entry name" value="Homeodomain-like_sf"/>
</dbReference>
<sequence length="250" mass="28591">MEDFIAVSPNSKEILNSAKLLQSVNIHALIFGEIGVGKKTLAKYIVPEARLFSPQELQKDIIDGVLSLNKESIIIDKIEHITNVDLLLSWIEENEIRVIATTEALSLNNKLNDIFSITLSIPPLSQREDDLKLLTQKFSNEASQVLRSEKIVPSKLMLNTSKNAHSLRKSIYFSYLFETIGEDEILMFLENYMLTNLKGENSYKDFVYLFEVPLLKAAKKKYKSQVQMAKHLGLNRITLRKKLDIHKELL</sequence>
<reference evidence="2 3" key="1">
    <citation type="submission" date="2017-09" db="EMBL/GenBank/DDBJ databases">
        <title>Arcobacter canalis sp. nov., a new species isolated from a water canal contaminated with urban sewage.</title>
        <authorList>
            <person name="Perez-Cataluna A."/>
            <person name="Salas-Masso N."/>
            <person name="Figueras M.J."/>
        </authorList>
    </citation>
    <scope>NUCLEOTIDE SEQUENCE [LARGE SCALE GENOMIC DNA]</scope>
    <source>
        <strain evidence="2 3">F98-3</strain>
    </source>
</reference>
<dbReference type="Proteomes" id="UP000221222">
    <property type="component" value="Unassembled WGS sequence"/>
</dbReference>
<accession>A0A2G1DH85</accession>
<dbReference type="Proteomes" id="UP000262712">
    <property type="component" value="Chromosome"/>
</dbReference>
<dbReference type="RefSeq" id="WP_099342737.1">
    <property type="nucleotide sequence ID" value="NZ_CP032098.1"/>
</dbReference>
<evidence type="ECO:0000313" key="2">
    <source>
        <dbReference type="EMBL" id="PHO17845.1"/>
    </source>
</evidence>
<evidence type="ECO:0000313" key="3">
    <source>
        <dbReference type="Proteomes" id="UP000221222"/>
    </source>
</evidence>
<dbReference type="InterPro" id="IPR027417">
    <property type="entry name" value="P-loop_NTPase"/>
</dbReference>
<organism evidence="2 3">
    <name type="scientific">Malaciobacter molluscorum LMG 25693</name>
    <dbReference type="NCBI Taxonomy" id="870501"/>
    <lineage>
        <taxon>Bacteria</taxon>
        <taxon>Pseudomonadati</taxon>
        <taxon>Campylobacterota</taxon>
        <taxon>Epsilonproteobacteria</taxon>
        <taxon>Campylobacterales</taxon>
        <taxon>Arcobacteraceae</taxon>
        <taxon>Malaciobacter</taxon>
    </lineage>
</organism>
<dbReference type="KEGG" id="amol:AMOL_2503"/>
<gene>
    <name evidence="1" type="ORF">AMOL_2503</name>
    <name evidence="2" type="ORF">CPU12_08800</name>
</gene>
<dbReference type="SUPFAM" id="SSF46689">
    <property type="entry name" value="Homeodomain-like"/>
    <property type="match status" value="1"/>
</dbReference>
<dbReference type="EMBL" id="NXFY01000012">
    <property type="protein sequence ID" value="PHO17845.1"/>
    <property type="molecule type" value="Genomic_DNA"/>
</dbReference>
<evidence type="ECO:0000313" key="1">
    <source>
        <dbReference type="EMBL" id="AXX93445.1"/>
    </source>
</evidence>
<dbReference type="Gene3D" id="3.40.50.300">
    <property type="entry name" value="P-loop containing nucleotide triphosphate hydrolases"/>
    <property type="match status" value="1"/>
</dbReference>
<dbReference type="AlphaFoldDB" id="A0A2G1DH85"/>
<dbReference type="SUPFAM" id="SSF52540">
    <property type="entry name" value="P-loop containing nucleoside triphosphate hydrolases"/>
    <property type="match status" value="1"/>
</dbReference>
<reference evidence="1 4" key="2">
    <citation type="submission" date="2018-08" db="EMBL/GenBank/DDBJ databases">
        <title>Complete genome of the Arcobacter molluscorum type strain LMG 25693.</title>
        <authorList>
            <person name="Miller W.G."/>
            <person name="Yee E."/>
            <person name="Bono J.L."/>
        </authorList>
    </citation>
    <scope>NUCLEOTIDE SEQUENCE [LARGE SCALE GENOMIC DNA]</scope>
    <source>
        <strain evidence="1 4">CECT 7696</strain>
    </source>
</reference>
<name>A0A2G1DH85_9BACT</name>
<keyword evidence="3" id="KW-1185">Reference proteome</keyword>